<dbReference type="EMBL" id="CP019893">
    <property type="protein sequence ID" value="ARS91748.1"/>
    <property type="molecule type" value="Genomic_DNA"/>
</dbReference>
<dbReference type="PROSITE" id="PS51007">
    <property type="entry name" value="CYTC"/>
    <property type="match status" value="1"/>
</dbReference>
<evidence type="ECO:0000256" key="4">
    <source>
        <dbReference type="SAM" id="MobiDB-lite"/>
    </source>
</evidence>
<dbReference type="GO" id="GO:0009055">
    <property type="term" value="F:electron transfer activity"/>
    <property type="evidence" value="ECO:0007669"/>
    <property type="project" value="InterPro"/>
</dbReference>
<protein>
    <recommendedName>
        <fullName evidence="5">Cytochrome c domain-containing protein</fullName>
    </recommendedName>
</protein>
<feature type="compositionally biased region" description="Basic and acidic residues" evidence="4">
    <location>
        <begin position="174"/>
        <end position="204"/>
    </location>
</feature>
<dbReference type="PANTHER" id="PTHR16537:SF1">
    <property type="entry name" value="PROTEIN ZNRD2"/>
    <property type="match status" value="1"/>
</dbReference>
<dbReference type="GO" id="GO:0020037">
    <property type="term" value="F:heme binding"/>
    <property type="evidence" value="ECO:0007669"/>
    <property type="project" value="InterPro"/>
</dbReference>
<evidence type="ECO:0000256" key="2">
    <source>
        <dbReference type="ARBA" id="ARBA00023004"/>
    </source>
</evidence>
<dbReference type="Proteomes" id="UP000250088">
    <property type="component" value="Chromosome"/>
</dbReference>
<evidence type="ECO:0000256" key="3">
    <source>
        <dbReference type="PROSITE-ProRule" id="PRU00433"/>
    </source>
</evidence>
<keyword evidence="2 3" id="KW-0408">Iron</keyword>
<feature type="compositionally biased region" description="Basic and acidic residues" evidence="4">
    <location>
        <begin position="16"/>
        <end position="44"/>
    </location>
</feature>
<gene>
    <name evidence="6" type="ORF">B1756_08375</name>
</gene>
<dbReference type="OrthoDB" id="26305at2157"/>
<feature type="compositionally biased region" description="Basic and acidic residues" evidence="4">
    <location>
        <begin position="108"/>
        <end position="127"/>
    </location>
</feature>
<feature type="domain" description="Cytochrome c" evidence="5">
    <location>
        <begin position="57"/>
        <end position="166"/>
    </location>
</feature>
<reference evidence="7" key="1">
    <citation type="submission" date="2017-02" db="EMBL/GenBank/DDBJ databases">
        <title>Natronthermophilus aegyptiacus gen. nov.,sp. nov., an aerobic, extremely halophilic alkalithermophilic archaeon isolated from the athalassohaline Wadi An Natrun, Egypt.</title>
        <authorList>
            <person name="Zhao B."/>
        </authorList>
    </citation>
    <scope>NUCLEOTIDE SEQUENCE [LARGE SCALE GENOMIC DNA]</scope>
    <source>
        <strain evidence="7">JW/NM-HA 15</strain>
    </source>
</reference>
<dbReference type="RefSeq" id="WP_086890102.1">
    <property type="nucleotide sequence ID" value="NZ_CP019893.1"/>
</dbReference>
<dbReference type="InterPro" id="IPR009056">
    <property type="entry name" value="Cyt_c-like_dom"/>
</dbReference>
<dbReference type="GO" id="GO:0046872">
    <property type="term" value="F:metal ion binding"/>
    <property type="evidence" value="ECO:0007669"/>
    <property type="project" value="UniProtKB-KW"/>
</dbReference>
<feature type="region of interest" description="Disordered" evidence="4">
    <location>
        <begin position="1"/>
        <end position="206"/>
    </location>
</feature>
<proteinExistence type="predicted"/>
<dbReference type="Pfam" id="PF06677">
    <property type="entry name" value="Auto_anti-p27"/>
    <property type="match status" value="1"/>
</dbReference>
<feature type="compositionally biased region" description="Low complexity" evidence="4">
    <location>
        <begin position="133"/>
        <end position="147"/>
    </location>
</feature>
<dbReference type="InterPro" id="IPR009563">
    <property type="entry name" value="SSSCA1"/>
</dbReference>
<organism evidence="6 7">
    <name type="scientific">Natrarchaeobaculum aegyptiacum</name>
    <dbReference type="NCBI Taxonomy" id="745377"/>
    <lineage>
        <taxon>Archaea</taxon>
        <taxon>Methanobacteriati</taxon>
        <taxon>Methanobacteriota</taxon>
        <taxon>Stenosarchaea group</taxon>
        <taxon>Halobacteria</taxon>
        <taxon>Halobacteriales</taxon>
        <taxon>Natrialbaceae</taxon>
        <taxon>Natrarchaeobaculum</taxon>
    </lineage>
</organism>
<dbReference type="PANTHER" id="PTHR16537">
    <property type="entry name" value="SJOEGREN SYNDROME/SCLERODERMA AUTOANTIGEN 1"/>
    <property type="match status" value="1"/>
</dbReference>
<keyword evidence="3" id="KW-0349">Heme</keyword>
<keyword evidence="7" id="KW-1185">Reference proteome</keyword>
<accession>A0A2Z2I3B2</accession>
<evidence type="ECO:0000313" key="6">
    <source>
        <dbReference type="EMBL" id="ARS91748.1"/>
    </source>
</evidence>
<dbReference type="InterPro" id="IPR051888">
    <property type="entry name" value="UPF0148_domain"/>
</dbReference>
<dbReference type="GeneID" id="32894089"/>
<dbReference type="AlphaFoldDB" id="A0A2Z2I3B2"/>
<dbReference type="KEGG" id="naj:B1756_08375"/>
<evidence type="ECO:0000256" key="1">
    <source>
        <dbReference type="ARBA" id="ARBA00022723"/>
    </source>
</evidence>
<name>A0A2Z2I3B2_9EURY</name>
<sequence>MSERDGSDDAGDGDSGIDKEALREELREKYERDERERESTRRMSDLLLKGATMTNAHCGTCGDPLFTQNGTTFCPSCHGGPEGVDGPDLEGESDATTAGTDEPAAGTDRSETGASHDRPAETERMASGDEGVDTSSTPASPSETADSGSVATGSTDDDAELTLGTDRIASGTHRSADSSTPDRDPTGRTPDRRVDDRPPARPDDTLASARANLERALEKFAAEAAAADDPRYARDCLAAAREAGEALETVR</sequence>
<evidence type="ECO:0000259" key="5">
    <source>
        <dbReference type="PROSITE" id="PS51007"/>
    </source>
</evidence>
<evidence type="ECO:0000313" key="7">
    <source>
        <dbReference type="Proteomes" id="UP000250088"/>
    </source>
</evidence>
<keyword evidence="1 3" id="KW-0479">Metal-binding</keyword>